<dbReference type="Pfam" id="PF00069">
    <property type="entry name" value="Pkinase"/>
    <property type="match status" value="1"/>
</dbReference>
<evidence type="ECO:0000256" key="3">
    <source>
        <dbReference type="ARBA" id="ARBA00022777"/>
    </source>
</evidence>
<dbReference type="InterPro" id="IPR036457">
    <property type="entry name" value="PPM-type-like_dom_sf"/>
</dbReference>
<keyword evidence="1" id="KW-0808">Transferase</keyword>
<dbReference type="Gene3D" id="3.60.40.10">
    <property type="entry name" value="PPM-type phosphatase domain"/>
    <property type="match status" value="1"/>
</dbReference>
<dbReference type="SUPFAM" id="SSF56112">
    <property type="entry name" value="Protein kinase-like (PK-like)"/>
    <property type="match status" value="1"/>
</dbReference>
<dbReference type="InterPro" id="IPR008266">
    <property type="entry name" value="Tyr_kinase_AS"/>
</dbReference>
<reference evidence="7 8" key="1">
    <citation type="submission" date="2020-04" db="EMBL/GenBank/DDBJ databases">
        <title>Zoogloea sp. G-4-1-14 isolated from soil.</title>
        <authorList>
            <person name="Dahal R.H."/>
        </authorList>
    </citation>
    <scope>NUCLEOTIDE SEQUENCE [LARGE SCALE GENOMIC DNA]</scope>
    <source>
        <strain evidence="7 8">G-4-1-14</strain>
    </source>
</reference>
<feature type="domain" description="PPM-type phosphatase" evidence="6">
    <location>
        <begin position="8"/>
        <end position="239"/>
    </location>
</feature>
<dbReference type="GO" id="GO:0004674">
    <property type="term" value="F:protein serine/threonine kinase activity"/>
    <property type="evidence" value="ECO:0007669"/>
    <property type="project" value="TreeGrafter"/>
</dbReference>
<name>A0A848G3P5_9RHOO</name>
<dbReference type="SMART" id="SM00331">
    <property type="entry name" value="PP2C_SIG"/>
    <property type="match status" value="1"/>
</dbReference>
<dbReference type="PROSITE" id="PS51746">
    <property type="entry name" value="PPM_2"/>
    <property type="match status" value="1"/>
</dbReference>
<keyword evidence="8" id="KW-1185">Reference proteome</keyword>
<dbReference type="Gene3D" id="3.30.200.20">
    <property type="entry name" value="Phosphorylase Kinase, domain 1"/>
    <property type="match status" value="1"/>
</dbReference>
<evidence type="ECO:0000259" key="6">
    <source>
        <dbReference type="PROSITE" id="PS51746"/>
    </source>
</evidence>
<dbReference type="Gene3D" id="1.10.510.10">
    <property type="entry name" value="Transferase(Phosphotransferase) domain 1"/>
    <property type="match status" value="1"/>
</dbReference>
<dbReference type="InterPro" id="IPR000719">
    <property type="entry name" value="Prot_kinase_dom"/>
</dbReference>
<dbReference type="SMART" id="SM00332">
    <property type="entry name" value="PP2Cc"/>
    <property type="match status" value="1"/>
</dbReference>
<evidence type="ECO:0000256" key="2">
    <source>
        <dbReference type="ARBA" id="ARBA00022741"/>
    </source>
</evidence>
<dbReference type="Pfam" id="PF13672">
    <property type="entry name" value="PP2C_2"/>
    <property type="match status" value="1"/>
</dbReference>
<gene>
    <name evidence="7" type="ORF">HHL15_07815</name>
</gene>
<dbReference type="GO" id="GO:0005524">
    <property type="term" value="F:ATP binding"/>
    <property type="evidence" value="ECO:0007669"/>
    <property type="project" value="UniProtKB-KW"/>
</dbReference>
<dbReference type="PANTHER" id="PTHR43289">
    <property type="entry name" value="MITOGEN-ACTIVATED PROTEIN KINASE KINASE KINASE 20-RELATED"/>
    <property type="match status" value="1"/>
</dbReference>
<accession>A0A848G3P5</accession>
<feature type="domain" description="Protein kinase" evidence="5">
    <location>
        <begin position="272"/>
        <end position="533"/>
    </location>
</feature>
<sequence>MSASLRVSLGQASLAGEHHANQDFHGACLPRGHQLASKGIALALADGISSSAVSQVASQTAVRSFLEDYYATSEAWSVRRAAERVLSATNAWLHAQTMGSDARFEKDRGYVCTFSALILKGRDLHLLHVGDSRIYRLHAQALEQLTDDHRLRLSSTESCLSRALGTGPHVEIDYRSWEAELGETYLLATDGAHAGLGAGDVHQALQAHADDLDTAAAQLVSLARSRGSDDDATLQLLRIEALPAGDAAHPQLRREGLALPPPLAPRMEFEGFTILRDMQVSARSHLHLAVDQASGQQVVIKTPSVDLAQDPDYLDRFVLEEWVARRIDSPHVIKAWAGERPRGHLFVAMEYIDGQTLAQWRVDNPRPALDSVRALVEQLAQGLQALHRREMLHQDLRPENVMIDQHGTLKLIDLANAHVAGLAEYHPDAHTLAVPGTLQYTAPEYLLGEGGSPRSELFALAAITYETLSGQLPYGLDAARVRSPADLRHLRYIPLRHHRPDLPAWVDAVLAKALHPNPAKRQEVISEFIHDLKAPRREFHDRRSPPLIERNPVMFWKAATALLGLSTGALLALRILGH</sequence>
<dbReference type="EMBL" id="JABBGA010000005">
    <property type="protein sequence ID" value="NML25646.1"/>
    <property type="molecule type" value="Genomic_DNA"/>
</dbReference>
<evidence type="ECO:0000259" key="5">
    <source>
        <dbReference type="PROSITE" id="PS50011"/>
    </source>
</evidence>
<dbReference type="InterPro" id="IPR001932">
    <property type="entry name" value="PPM-type_phosphatase-like_dom"/>
</dbReference>
<keyword evidence="2" id="KW-0547">Nucleotide-binding</keyword>
<evidence type="ECO:0000256" key="4">
    <source>
        <dbReference type="ARBA" id="ARBA00022840"/>
    </source>
</evidence>
<dbReference type="InterPro" id="IPR011009">
    <property type="entry name" value="Kinase-like_dom_sf"/>
</dbReference>
<dbReference type="PROSITE" id="PS50011">
    <property type="entry name" value="PROTEIN_KINASE_DOM"/>
    <property type="match status" value="1"/>
</dbReference>
<dbReference type="AlphaFoldDB" id="A0A848G3P5"/>
<keyword evidence="4" id="KW-0067">ATP-binding</keyword>
<comment type="caution">
    <text evidence="7">The sequence shown here is derived from an EMBL/GenBank/DDBJ whole genome shotgun (WGS) entry which is preliminary data.</text>
</comment>
<protein>
    <submittedName>
        <fullName evidence="7">Protein kinase</fullName>
    </submittedName>
</protein>
<dbReference type="CDD" id="cd14014">
    <property type="entry name" value="STKc_PknB_like"/>
    <property type="match status" value="1"/>
</dbReference>
<keyword evidence="3 7" id="KW-0418">Kinase</keyword>
<dbReference type="PANTHER" id="PTHR43289:SF6">
    <property type="entry name" value="SERINE_THREONINE-PROTEIN KINASE NEKL-3"/>
    <property type="match status" value="1"/>
</dbReference>
<evidence type="ECO:0000256" key="1">
    <source>
        <dbReference type="ARBA" id="ARBA00022679"/>
    </source>
</evidence>
<evidence type="ECO:0000313" key="8">
    <source>
        <dbReference type="Proteomes" id="UP000580043"/>
    </source>
</evidence>
<dbReference type="SUPFAM" id="SSF81606">
    <property type="entry name" value="PP2C-like"/>
    <property type="match status" value="1"/>
</dbReference>
<dbReference type="RefSeq" id="WP_169145295.1">
    <property type="nucleotide sequence ID" value="NZ_JABBGA010000005.1"/>
</dbReference>
<dbReference type="Proteomes" id="UP000580043">
    <property type="component" value="Unassembled WGS sequence"/>
</dbReference>
<proteinExistence type="predicted"/>
<organism evidence="7 8">
    <name type="scientific">Zoogloea dura</name>
    <dbReference type="NCBI Taxonomy" id="2728840"/>
    <lineage>
        <taxon>Bacteria</taxon>
        <taxon>Pseudomonadati</taxon>
        <taxon>Pseudomonadota</taxon>
        <taxon>Betaproteobacteria</taxon>
        <taxon>Rhodocyclales</taxon>
        <taxon>Zoogloeaceae</taxon>
        <taxon>Zoogloea</taxon>
    </lineage>
</organism>
<evidence type="ECO:0000313" key="7">
    <source>
        <dbReference type="EMBL" id="NML25646.1"/>
    </source>
</evidence>
<dbReference type="PROSITE" id="PS00109">
    <property type="entry name" value="PROTEIN_KINASE_TYR"/>
    <property type="match status" value="1"/>
</dbReference>